<feature type="non-terminal residue" evidence="5">
    <location>
        <position position="1"/>
    </location>
</feature>
<dbReference type="STRING" id="282301.A0A267GHG1"/>
<evidence type="ECO:0000256" key="3">
    <source>
        <dbReference type="ARBA" id="ARBA00023315"/>
    </source>
</evidence>
<dbReference type="PANTHER" id="PTHR10545">
    <property type="entry name" value="DIAMINE N-ACETYLTRANSFERASE"/>
    <property type="match status" value="1"/>
</dbReference>
<dbReference type="PANTHER" id="PTHR10545:SF29">
    <property type="entry name" value="GH14572P-RELATED"/>
    <property type="match status" value="1"/>
</dbReference>
<protein>
    <recommendedName>
        <fullName evidence="4">N-acetyltransferase domain-containing protein</fullName>
    </recommendedName>
</protein>
<dbReference type="Gene3D" id="3.40.630.30">
    <property type="match status" value="2"/>
</dbReference>
<dbReference type="InterPro" id="IPR000182">
    <property type="entry name" value="GNAT_dom"/>
</dbReference>
<name>A0A267GHG1_9PLAT</name>
<dbReference type="Pfam" id="PF00583">
    <property type="entry name" value="Acetyltransf_1"/>
    <property type="match status" value="1"/>
</dbReference>
<dbReference type="EMBL" id="NIVC01000327">
    <property type="protein sequence ID" value="PAA85436.1"/>
    <property type="molecule type" value="Genomic_DNA"/>
</dbReference>
<feature type="domain" description="N-acetyltransferase" evidence="4">
    <location>
        <begin position="195"/>
        <end position="352"/>
    </location>
</feature>
<dbReference type="FunFam" id="3.40.630.30:FF:000064">
    <property type="entry name" value="GNAT family acetyltransferase"/>
    <property type="match status" value="1"/>
</dbReference>
<dbReference type="PROSITE" id="PS51186">
    <property type="entry name" value="GNAT"/>
    <property type="match status" value="1"/>
</dbReference>
<organism evidence="5 6">
    <name type="scientific">Macrostomum lignano</name>
    <dbReference type="NCBI Taxonomy" id="282301"/>
    <lineage>
        <taxon>Eukaryota</taxon>
        <taxon>Metazoa</taxon>
        <taxon>Spiralia</taxon>
        <taxon>Lophotrochozoa</taxon>
        <taxon>Platyhelminthes</taxon>
        <taxon>Rhabditophora</taxon>
        <taxon>Macrostomorpha</taxon>
        <taxon>Macrostomida</taxon>
        <taxon>Macrostomidae</taxon>
        <taxon>Macrostomum</taxon>
    </lineage>
</organism>
<comment type="caution">
    <text evidence="5">The sequence shown here is derived from an EMBL/GenBank/DDBJ whole genome shotgun (WGS) entry which is preliminary data.</text>
</comment>
<dbReference type="OrthoDB" id="7305308at2759"/>
<keyword evidence="6" id="KW-1185">Reference proteome</keyword>
<gene>
    <name evidence="5" type="ORF">BOX15_Mlig008851g2</name>
</gene>
<reference evidence="5 6" key="1">
    <citation type="submission" date="2017-06" db="EMBL/GenBank/DDBJ databases">
        <title>A platform for efficient transgenesis in Macrostomum lignano, a flatworm model organism for stem cell research.</title>
        <authorList>
            <person name="Berezikov E."/>
        </authorList>
    </citation>
    <scope>NUCLEOTIDE SEQUENCE [LARGE SCALE GENOMIC DNA]</scope>
    <source>
        <strain evidence="5">DV1</strain>
        <tissue evidence="5">Whole organism</tissue>
    </source>
</reference>
<dbReference type="SUPFAM" id="SSF55729">
    <property type="entry name" value="Acyl-CoA N-acyltransferases (Nat)"/>
    <property type="match status" value="1"/>
</dbReference>
<dbReference type="GO" id="GO:0008080">
    <property type="term" value="F:N-acetyltransferase activity"/>
    <property type="evidence" value="ECO:0007669"/>
    <property type="project" value="UniProtKB-ARBA"/>
</dbReference>
<dbReference type="Proteomes" id="UP000215902">
    <property type="component" value="Unassembled WGS sequence"/>
</dbReference>
<comment type="similarity">
    <text evidence="1">Belongs to the acetyltransferase family.</text>
</comment>
<evidence type="ECO:0000256" key="1">
    <source>
        <dbReference type="ARBA" id="ARBA00008694"/>
    </source>
</evidence>
<keyword evidence="2" id="KW-0808">Transferase</keyword>
<keyword evidence="3" id="KW-0012">Acyltransferase</keyword>
<accession>A0A267GHG1</accession>
<dbReference type="AlphaFoldDB" id="A0A267GHG1"/>
<sequence length="362" mass="40314">TLRMSYQLSTSPLSQLFADASTKDKFGKQIREVIMQYCYRTGLLPDGADDKTIDASVASLNELDEAASSWSSLQVCSLAEVAQPQKPLLGCIIFYPTYSTWVGGRLRLGLVQCDSSQQSNQQLLYSLLRSVICRALDDEDLQRIELLHPASDAAVYGPLMQLGFEDLTQTEEWHFARLDRDGLQNLANRPAKSGIAVRAGAESDCAEVMKMIHGLANFEKLQAQVRINEDQLRRDIFGERKFAQLFIAECSNSGEILGYALAFDEFWPSGRGVCLEDVFVQPAHRGKGVCSALFSAVARDSLYNRRCHFMSLCYLAWNSAALDVYRHYGFVDITGSDSSKSNGAHFLRLSRDQFRSALGQAL</sequence>
<proteinExistence type="inferred from homology"/>
<evidence type="ECO:0000256" key="2">
    <source>
        <dbReference type="ARBA" id="ARBA00022679"/>
    </source>
</evidence>
<dbReference type="CDD" id="cd04301">
    <property type="entry name" value="NAT_SF"/>
    <property type="match status" value="1"/>
</dbReference>
<dbReference type="InterPro" id="IPR016181">
    <property type="entry name" value="Acyl_CoA_acyltransferase"/>
</dbReference>
<evidence type="ECO:0000259" key="4">
    <source>
        <dbReference type="PROSITE" id="PS51186"/>
    </source>
</evidence>
<dbReference type="InterPro" id="IPR051016">
    <property type="entry name" value="Diverse_Substrate_AcTransf"/>
</dbReference>
<evidence type="ECO:0000313" key="5">
    <source>
        <dbReference type="EMBL" id="PAA85436.1"/>
    </source>
</evidence>
<evidence type="ECO:0000313" key="6">
    <source>
        <dbReference type="Proteomes" id="UP000215902"/>
    </source>
</evidence>